<dbReference type="EMBL" id="JARBHB010000004">
    <property type="protein sequence ID" value="KAJ8885769.1"/>
    <property type="molecule type" value="Genomic_DNA"/>
</dbReference>
<proteinExistence type="predicted"/>
<comment type="caution">
    <text evidence="1">The sequence shown here is derived from an EMBL/GenBank/DDBJ whole genome shotgun (WGS) entry which is preliminary data.</text>
</comment>
<dbReference type="Proteomes" id="UP001159363">
    <property type="component" value="Chromosome X"/>
</dbReference>
<protein>
    <submittedName>
        <fullName evidence="1">Uncharacterized protein</fullName>
    </submittedName>
</protein>
<organism evidence="1 2">
    <name type="scientific">Dryococelus australis</name>
    <dbReference type="NCBI Taxonomy" id="614101"/>
    <lineage>
        <taxon>Eukaryota</taxon>
        <taxon>Metazoa</taxon>
        <taxon>Ecdysozoa</taxon>
        <taxon>Arthropoda</taxon>
        <taxon>Hexapoda</taxon>
        <taxon>Insecta</taxon>
        <taxon>Pterygota</taxon>
        <taxon>Neoptera</taxon>
        <taxon>Polyneoptera</taxon>
        <taxon>Phasmatodea</taxon>
        <taxon>Verophasmatodea</taxon>
        <taxon>Anareolatae</taxon>
        <taxon>Phasmatidae</taxon>
        <taxon>Eurycanthinae</taxon>
        <taxon>Dryococelus</taxon>
    </lineage>
</organism>
<evidence type="ECO:0000313" key="2">
    <source>
        <dbReference type="Proteomes" id="UP001159363"/>
    </source>
</evidence>
<name>A0ABQ9HN49_9NEOP</name>
<gene>
    <name evidence="1" type="ORF">PR048_011969</name>
</gene>
<evidence type="ECO:0000313" key="1">
    <source>
        <dbReference type="EMBL" id="KAJ8885769.1"/>
    </source>
</evidence>
<keyword evidence="2" id="KW-1185">Reference proteome</keyword>
<reference evidence="1 2" key="1">
    <citation type="submission" date="2023-02" db="EMBL/GenBank/DDBJ databases">
        <title>LHISI_Scaffold_Assembly.</title>
        <authorList>
            <person name="Stuart O.P."/>
            <person name="Cleave R."/>
            <person name="Magrath M.J.L."/>
            <person name="Mikheyev A.S."/>
        </authorList>
    </citation>
    <scope>NUCLEOTIDE SEQUENCE [LARGE SCALE GENOMIC DNA]</scope>
    <source>
        <strain evidence="1">Daus_M_001</strain>
        <tissue evidence="1">Leg muscle</tissue>
    </source>
</reference>
<sequence>MQQGVKPIIKVALMMTLTTVIVLKSFPHFLNEFPSTSDVKKAEDIEYTDDMFTEDPNNLVDKLKYFLVRQQRWDYSSMKAFFQRGGDSSLPKSTKKNFCFASWKVSSKLLVRWRTNLHSRLLASHQGEPGSIPGWFTPNSRKWESCRTMSLVGGFSRGSPGSPPFHSGAAPYSPHFNLIGSQHLDVKSRLNLFTHSLTPRILTTVRFEEVVGLRWRSYSLHQIPTRNTFDSRKVLNQENVRIGQVLEITKRTGESRLCGERISNENSTGSEVKYVVKLSSGAANEARGGVSLSKDPRGDEAIKRQLGVPFVVFRINTQPPATISFRLWPRWVAVCPLASISLIGSQDLAVKSRLNLFTPSLTPPTFMLLTGDSYSSFCDCRVPGSILRQGNFGNFGYCSITCVKSLGVVMYVGVEAGNAVAFAYEITCVVLWMLPHRLLKSD</sequence>
<accession>A0ABQ9HN49</accession>